<proteinExistence type="predicted"/>
<keyword evidence="2" id="KW-1185">Reference proteome</keyword>
<protein>
    <submittedName>
        <fullName evidence="1">Uncharacterized protein</fullName>
    </submittedName>
</protein>
<name>A0ABV4XIT8_9CYAN</name>
<gene>
    <name evidence="1" type="ORF">ACE1CI_01665</name>
</gene>
<dbReference type="RefSeq" id="WP_413261305.1">
    <property type="nucleotide sequence ID" value="NZ_JBHFNR010000015.1"/>
</dbReference>
<evidence type="ECO:0000313" key="1">
    <source>
        <dbReference type="EMBL" id="MFB2891628.1"/>
    </source>
</evidence>
<organism evidence="1 2">
    <name type="scientific">Floridaenema flaviceps BLCC-F50</name>
    <dbReference type="NCBI Taxonomy" id="3153642"/>
    <lineage>
        <taxon>Bacteria</taxon>
        <taxon>Bacillati</taxon>
        <taxon>Cyanobacteriota</taxon>
        <taxon>Cyanophyceae</taxon>
        <taxon>Oscillatoriophycideae</taxon>
        <taxon>Aerosakkonematales</taxon>
        <taxon>Aerosakkonemataceae</taxon>
        <taxon>Floridanema</taxon>
        <taxon>Floridanema flaviceps</taxon>
    </lineage>
</organism>
<sequence length="126" mass="13071">MSCGQVRMHGGMGGVGFNGQVMNICIPTSTIERSFRRTANRGADLTIQPTRCGTGAATGVIPIFLPNGNGLFAEGGLMLDQMFPMNPMGGSCPPMSVIMQLAGECGRGDSDSCGGLNRIRRSGCAI</sequence>
<accession>A0ABV4XIT8</accession>
<evidence type="ECO:0000313" key="2">
    <source>
        <dbReference type="Proteomes" id="UP001576784"/>
    </source>
</evidence>
<reference evidence="1 2" key="1">
    <citation type="submission" date="2024-09" db="EMBL/GenBank/DDBJ databases">
        <title>Floridaenema gen nov. (Aerosakkonemataceae, Aerosakkonematales ord. nov., Cyanobacteria) from benthic tropical and subtropical fresh waters, with the description of four new species.</title>
        <authorList>
            <person name="Moretto J.A."/>
            <person name="Berthold D.E."/>
            <person name="Lefler F.W."/>
            <person name="Huang I.-S."/>
            <person name="Laughinghouse H. IV."/>
        </authorList>
    </citation>
    <scope>NUCLEOTIDE SEQUENCE [LARGE SCALE GENOMIC DNA]</scope>
    <source>
        <strain evidence="1 2">BLCC-F50</strain>
    </source>
</reference>
<dbReference type="Proteomes" id="UP001576784">
    <property type="component" value="Unassembled WGS sequence"/>
</dbReference>
<dbReference type="EMBL" id="JBHFNR010000015">
    <property type="protein sequence ID" value="MFB2891628.1"/>
    <property type="molecule type" value="Genomic_DNA"/>
</dbReference>
<comment type="caution">
    <text evidence="1">The sequence shown here is derived from an EMBL/GenBank/DDBJ whole genome shotgun (WGS) entry which is preliminary data.</text>
</comment>